<dbReference type="Proteomes" id="UP000887013">
    <property type="component" value="Unassembled WGS sequence"/>
</dbReference>
<keyword evidence="3" id="KW-1185">Reference proteome</keyword>
<evidence type="ECO:0000313" key="2">
    <source>
        <dbReference type="EMBL" id="GFU38008.1"/>
    </source>
</evidence>
<feature type="region of interest" description="Disordered" evidence="1">
    <location>
        <begin position="77"/>
        <end position="109"/>
    </location>
</feature>
<sequence>MYGTARTAVPTTKNYAPQPTAVCGSGECQPPDVQWTASNRESPLLDQGISDAKESFQSMIGLWRSWFAAVVEGYKKGERKQNAGPMNEEETKHGLREGENRQSDLTCLQ</sequence>
<dbReference type="EMBL" id="BMAW01035044">
    <property type="protein sequence ID" value="GFU38008.1"/>
    <property type="molecule type" value="Genomic_DNA"/>
</dbReference>
<dbReference type="AlphaFoldDB" id="A0A8X6QUY0"/>
<reference evidence="2" key="1">
    <citation type="submission" date="2020-08" db="EMBL/GenBank/DDBJ databases">
        <title>Multicomponent nature underlies the extraordinary mechanical properties of spider dragline silk.</title>
        <authorList>
            <person name="Kono N."/>
            <person name="Nakamura H."/>
            <person name="Mori M."/>
            <person name="Yoshida Y."/>
            <person name="Ohtoshi R."/>
            <person name="Malay A.D."/>
            <person name="Moran D.A.P."/>
            <person name="Tomita M."/>
            <person name="Numata K."/>
            <person name="Arakawa K."/>
        </authorList>
    </citation>
    <scope>NUCLEOTIDE SEQUENCE</scope>
</reference>
<proteinExistence type="predicted"/>
<feature type="compositionally biased region" description="Basic and acidic residues" evidence="1">
    <location>
        <begin position="89"/>
        <end position="102"/>
    </location>
</feature>
<organism evidence="2 3">
    <name type="scientific">Nephila pilipes</name>
    <name type="common">Giant wood spider</name>
    <name type="synonym">Nephila maculata</name>
    <dbReference type="NCBI Taxonomy" id="299642"/>
    <lineage>
        <taxon>Eukaryota</taxon>
        <taxon>Metazoa</taxon>
        <taxon>Ecdysozoa</taxon>
        <taxon>Arthropoda</taxon>
        <taxon>Chelicerata</taxon>
        <taxon>Arachnida</taxon>
        <taxon>Araneae</taxon>
        <taxon>Araneomorphae</taxon>
        <taxon>Entelegynae</taxon>
        <taxon>Araneoidea</taxon>
        <taxon>Nephilidae</taxon>
        <taxon>Nephila</taxon>
    </lineage>
</organism>
<evidence type="ECO:0000256" key="1">
    <source>
        <dbReference type="SAM" id="MobiDB-lite"/>
    </source>
</evidence>
<evidence type="ECO:0000313" key="3">
    <source>
        <dbReference type="Proteomes" id="UP000887013"/>
    </source>
</evidence>
<comment type="caution">
    <text evidence="2">The sequence shown here is derived from an EMBL/GenBank/DDBJ whole genome shotgun (WGS) entry which is preliminary data.</text>
</comment>
<name>A0A8X6QUY0_NEPPI</name>
<protein>
    <submittedName>
        <fullName evidence="2">Uncharacterized protein</fullName>
    </submittedName>
</protein>
<accession>A0A8X6QUY0</accession>
<gene>
    <name evidence="2" type="ORF">NPIL_365131</name>
</gene>